<dbReference type="EC" id="2.4.1.17" evidence="5"/>
<sequence>MIASALAKIPQKLTGVSNWIPQNDLLGHSKTRAFITHGGTNGIYEAIYHGVPMVGLPLFGDQPENMVHMKAKGAALSVDLNFMKTEDLRDALRDVIKEKSYKENAMRLSSIFHDRPMNPRD</sequence>
<evidence type="ECO:0000313" key="7">
    <source>
        <dbReference type="Proteomes" id="UP001228049"/>
    </source>
</evidence>
<proteinExistence type="inferred from homology"/>
<dbReference type="AlphaFoldDB" id="A0AAD9C1D9"/>
<dbReference type="SUPFAM" id="SSF53756">
    <property type="entry name" value="UDP-Glycosyltransferase/glycogen phosphorylase"/>
    <property type="match status" value="1"/>
</dbReference>
<keyword evidence="7" id="KW-1185">Reference proteome</keyword>
<organism evidence="6 7">
    <name type="scientific">Dissostichus eleginoides</name>
    <name type="common">Patagonian toothfish</name>
    <name type="synonym">Dissostichus amissus</name>
    <dbReference type="NCBI Taxonomy" id="100907"/>
    <lineage>
        <taxon>Eukaryota</taxon>
        <taxon>Metazoa</taxon>
        <taxon>Chordata</taxon>
        <taxon>Craniata</taxon>
        <taxon>Vertebrata</taxon>
        <taxon>Euteleostomi</taxon>
        <taxon>Actinopterygii</taxon>
        <taxon>Neopterygii</taxon>
        <taxon>Teleostei</taxon>
        <taxon>Neoteleostei</taxon>
        <taxon>Acanthomorphata</taxon>
        <taxon>Eupercaria</taxon>
        <taxon>Perciformes</taxon>
        <taxon>Notothenioidei</taxon>
        <taxon>Nototheniidae</taxon>
        <taxon>Dissostichus</taxon>
    </lineage>
</organism>
<dbReference type="GO" id="GO:0015020">
    <property type="term" value="F:glucuronosyltransferase activity"/>
    <property type="evidence" value="ECO:0007669"/>
    <property type="project" value="UniProtKB-EC"/>
</dbReference>
<keyword evidence="2 4" id="KW-0328">Glycosyltransferase</keyword>
<dbReference type="PANTHER" id="PTHR48043">
    <property type="entry name" value="EG:EG0003.4 PROTEIN-RELATED"/>
    <property type="match status" value="1"/>
</dbReference>
<comment type="catalytic activity">
    <reaction evidence="5">
        <text>glucuronate acceptor + UDP-alpha-D-glucuronate = acceptor beta-D-glucuronoside + UDP + H(+)</text>
        <dbReference type="Rhea" id="RHEA:21032"/>
        <dbReference type="ChEBI" id="CHEBI:15378"/>
        <dbReference type="ChEBI" id="CHEBI:58052"/>
        <dbReference type="ChEBI" id="CHEBI:58223"/>
        <dbReference type="ChEBI" id="CHEBI:132367"/>
        <dbReference type="ChEBI" id="CHEBI:132368"/>
        <dbReference type="EC" id="2.4.1.17"/>
    </reaction>
</comment>
<comment type="similarity">
    <text evidence="1 4">Belongs to the UDP-glycosyltransferase family.</text>
</comment>
<evidence type="ECO:0000256" key="3">
    <source>
        <dbReference type="ARBA" id="ARBA00022679"/>
    </source>
</evidence>
<dbReference type="InterPro" id="IPR002213">
    <property type="entry name" value="UDP_glucos_trans"/>
</dbReference>
<reference evidence="6" key="1">
    <citation type="submission" date="2023-04" db="EMBL/GenBank/DDBJ databases">
        <title>Chromosome-level genome of Chaenocephalus aceratus.</title>
        <authorList>
            <person name="Park H."/>
        </authorList>
    </citation>
    <scope>NUCLEOTIDE SEQUENCE</scope>
    <source>
        <strain evidence="6">DE</strain>
        <tissue evidence="6">Muscle</tissue>
    </source>
</reference>
<dbReference type="InterPro" id="IPR050271">
    <property type="entry name" value="UDP-glycosyltransferase"/>
</dbReference>
<evidence type="ECO:0000313" key="6">
    <source>
        <dbReference type="EMBL" id="KAK1892591.1"/>
    </source>
</evidence>
<evidence type="ECO:0000256" key="4">
    <source>
        <dbReference type="RuleBase" id="RU003718"/>
    </source>
</evidence>
<dbReference type="PANTHER" id="PTHR48043:SF140">
    <property type="entry name" value="UDP-GLUCURONOSYLTRANSFERASE 2A1"/>
    <property type="match status" value="1"/>
</dbReference>
<keyword evidence="3 4" id="KW-0808">Transferase</keyword>
<comment type="subcellular location">
    <subcellularLocation>
        <location evidence="5">Membrane</location>
        <topology evidence="5">Single-pass membrane protein</topology>
    </subcellularLocation>
</comment>
<dbReference type="Proteomes" id="UP001228049">
    <property type="component" value="Unassembled WGS sequence"/>
</dbReference>
<dbReference type="EMBL" id="JASDAP010000013">
    <property type="protein sequence ID" value="KAK1892591.1"/>
    <property type="molecule type" value="Genomic_DNA"/>
</dbReference>
<protein>
    <recommendedName>
        <fullName evidence="5">UDP-glucuronosyltransferase</fullName>
        <ecNumber evidence="5">2.4.1.17</ecNumber>
    </recommendedName>
</protein>
<accession>A0AAD9C1D9</accession>
<dbReference type="Gene3D" id="3.40.50.2000">
    <property type="entry name" value="Glycogen Phosphorylase B"/>
    <property type="match status" value="1"/>
</dbReference>
<gene>
    <name evidence="6" type="ORF">KUDE01_007666</name>
</gene>
<evidence type="ECO:0000256" key="5">
    <source>
        <dbReference type="RuleBase" id="RU362059"/>
    </source>
</evidence>
<dbReference type="InterPro" id="IPR035595">
    <property type="entry name" value="UDP_glycos_trans_CS"/>
</dbReference>
<dbReference type="CDD" id="cd03784">
    <property type="entry name" value="GT1_Gtf-like"/>
    <property type="match status" value="1"/>
</dbReference>
<comment type="caution">
    <text evidence="6">The sequence shown here is derived from an EMBL/GenBank/DDBJ whole genome shotgun (WGS) entry which is preliminary data.</text>
</comment>
<dbReference type="PROSITE" id="PS00375">
    <property type="entry name" value="UDPGT"/>
    <property type="match status" value="1"/>
</dbReference>
<name>A0AAD9C1D9_DISEL</name>
<dbReference type="FunFam" id="3.40.50.2000:FF:000021">
    <property type="entry name" value="UDP-glucuronosyltransferase"/>
    <property type="match status" value="1"/>
</dbReference>
<evidence type="ECO:0000256" key="2">
    <source>
        <dbReference type="ARBA" id="ARBA00022676"/>
    </source>
</evidence>
<dbReference type="Pfam" id="PF00201">
    <property type="entry name" value="UDPGT"/>
    <property type="match status" value="1"/>
</dbReference>
<evidence type="ECO:0000256" key="1">
    <source>
        <dbReference type="ARBA" id="ARBA00009995"/>
    </source>
</evidence>
<dbReference type="GO" id="GO:0016020">
    <property type="term" value="C:membrane"/>
    <property type="evidence" value="ECO:0007669"/>
    <property type="project" value="UniProtKB-SubCell"/>
</dbReference>